<feature type="domain" description="Ig-like" evidence="14">
    <location>
        <begin position="516"/>
        <end position="602"/>
    </location>
</feature>
<keyword evidence="9" id="KW-0325">Glycoprotein</keyword>
<proteinExistence type="predicted"/>
<evidence type="ECO:0000256" key="7">
    <source>
        <dbReference type="ARBA" id="ARBA00023157"/>
    </source>
</evidence>
<feature type="domain" description="Ig-like" evidence="14">
    <location>
        <begin position="1119"/>
        <end position="1203"/>
    </location>
</feature>
<dbReference type="GO" id="GO:0031295">
    <property type="term" value="P:T cell costimulation"/>
    <property type="evidence" value="ECO:0007669"/>
    <property type="project" value="TreeGrafter"/>
</dbReference>
<dbReference type="InterPro" id="IPR051713">
    <property type="entry name" value="T-cell_Activation_Regulation"/>
</dbReference>
<feature type="transmembrane region" description="Helical" evidence="12">
    <location>
        <begin position="1507"/>
        <end position="1527"/>
    </location>
</feature>
<dbReference type="FunFam" id="2.60.40.10:FF:000142">
    <property type="entry name" value="V-set domain-containing T-cell activation inhibitor 1"/>
    <property type="match status" value="6"/>
</dbReference>
<feature type="domain" description="Ig-like" evidence="14">
    <location>
        <begin position="720"/>
        <end position="803"/>
    </location>
</feature>
<gene>
    <name evidence="16" type="primary">LOC108900242</name>
</gene>
<evidence type="ECO:0000256" key="2">
    <source>
        <dbReference type="ARBA" id="ARBA00022475"/>
    </source>
</evidence>
<dbReference type="Gene3D" id="2.60.40.10">
    <property type="entry name" value="Immunoglobulins"/>
    <property type="match status" value="15"/>
</dbReference>
<name>A0AAJ8B0Y2_LATCA</name>
<dbReference type="GO" id="GO:0042102">
    <property type="term" value="P:positive regulation of T cell proliferation"/>
    <property type="evidence" value="ECO:0007669"/>
    <property type="project" value="TreeGrafter"/>
</dbReference>
<comment type="subcellular location">
    <subcellularLocation>
        <location evidence="1">Cell membrane</location>
        <topology evidence="1">Single-pass type I membrane protein</topology>
    </subcellularLocation>
</comment>
<dbReference type="InterPro" id="IPR013106">
    <property type="entry name" value="Ig_V-set"/>
</dbReference>
<feature type="domain" description="Ig-like" evidence="14">
    <location>
        <begin position="924"/>
        <end position="1012"/>
    </location>
</feature>
<dbReference type="SMART" id="SM00406">
    <property type="entry name" value="IGv"/>
    <property type="match status" value="6"/>
</dbReference>
<dbReference type="Proteomes" id="UP000694890">
    <property type="component" value="Unplaced"/>
</dbReference>
<evidence type="ECO:0000256" key="11">
    <source>
        <dbReference type="SAM" id="MobiDB-lite"/>
    </source>
</evidence>
<evidence type="ECO:0000313" key="15">
    <source>
        <dbReference type="Proteomes" id="UP000694890"/>
    </source>
</evidence>
<dbReference type="InterPro" id="IPR013783">
    <property type="entry name" value="Ig-like_fold"/>
</dbReference>
<keyword evidence="7" id="KW-1015">Disulfide bond</keyword>
<dbReference type="RefSeq" id="XP_050924362.1">
    <property type="nucleotide sequence ID" value="XM_051068405.1"/>
</dbReference>
<evidence type="ECO:0000256" key="6">
    <source>
        <dbReference type="ARBA" id="ARBA00023136"/>
    </source>
</evidence>
<evidence type="ECO:0000256" key="4">
    <source>
        <dbReference type="ARBA" id="ARBA00022729"/>
    </source>
</evidence>
<dbReference type="PANTHER" id="PTHR25466">
    <property type="entry name" value="T-LYMPHOCYTE ACTIVATION ANTIGEN"/>
    <property type="match status" value="1"/>
</dbReference>
<dbReference type="GO" id="GO:0009897">
    <property type="term" value="C:external side of plasma membrane"/>
    <property type="evidence" value="ECO:0007669"/>
    <property type="project" value="TreeGrafter"/>
</dbReference>
<evidence type="ECO:0000256" key="9">
    <source>
        <dbReference type="ARBA" id="ARBA00023180"/>
    </source>
</evidence>
<feature type="domain" description="Ig-like" evidence="14">
    <location>
        <begin position="814"/>
        <end position="900"/>
    </location>
</feature>
<protein>
    <submittedName>
        <fullName evidence="16">Hemicentin-1 isoform X1</fullName>
    </submittedName>
</protein>
<keyword evidence="10" id="KW-0393">Immunoglobulin domain</keyword>
<accession>A0AAJ8B0Y2</accession>
<dbReference type="InterPro" id="IPR003599">
    <property type="entry name" value="Ig_sub"/>
</dbReference>
<dbReference type="SMART" id="SM00409">
    <property type="entry name" value="IG"/>
    <property type="match status" value="9"/>
</dbReference>
<feature type="domain" description="Ig-like" evidence="14">
    <location>
        <begin position="24"/>
        <end position="123"/>
    </location>
</feature>
<dbReference type="Pfam" id="PF07686">
    <property type="entry name" value="V-set"/>
    <property type="match status" value="6"/>
</dbReference>
<keyword evidence="5 12" id="KW-1133">Transmembrane helix</keyword>
<dbReference type="GO" id="GO:0006955">
    <property type="term" value="P:immune response"/>
    <property type="evidence" value="ECO:0007669"/>
    <property type="project" value="TreeGrafter"/>
</dbReference>
<feature type="domain" description="Ig-like" evidence="14">
    <location>
        <begin position="1018"/>
        <end position="1110"/>
    </location>
</feature>
<evidence type="ECO:0000256" key="10">
    <source>
        <dbReference type="ARBA" id="ARBA00023319"/>
    </source>
</evidence>
<keyword evidence="3 12" id="KW-0812">Transmembrane</keyword>
<dbReference type="Pfam" id="PF22705">
    <property type="entry name" value="C2-set_3"/>
    <property type="match status" value="6"/>
</dbReference>
<feature type="domain" description="Ig-like" evidence="14">
    <location>
        <begin position="1407"/>
        <end position="1490"/>
    </location>
</feature>
<evidence type="ECO:0000259" key="14">
    <source>
        <dbReference type="PROSITE" id="PS50835"/>
    </source>
</evidence>
<dbReference type="InterPro" id="IPR007110">
    <property type="entry name" value="Ig-like_dom"/>
</dbReference>
<keyword evidence="2" id="KW-1003">Cell membrane</keyword>
<dbReference type="PANTHER" id="PTHR25466:SF14">
    <property type="entry name" value="BUTYROPHILIN SUBFAMILY 2 MEMBER A2-LIKE-RELATED"/>
    <property type="match status" value="1"/>
</dbReference>
<evidence type="ECO:0000256" key="5">
    <source>
        <dbReference type="ARBA" id="ARBA00022989"/>
    </source>
</evidence>
<keyword evidence="8" id="KW-0675">Receptor</keyword>
<evidence type="ECO:0000256" key="8">
    <source>
        <dbReference type="ARBA" id="ARBA00023170"/>
    </source>
</evidence>
<feature type="domain" description="Ig-like" evidence="14">
    <location>
        <begin position="1212"/>
        <end position="1295"/>
    </location>
</feature>
<dbReference type="GeneID" id="108900242"/>
<feature type="compositionally biased region" description="Basic and acidic residues" evidence="11">
    <location>
        <begin position="1534"/>
        <end position="1548"/>
    </location>
</feature>
<dbReference type="SUPFAM" id="SSF48726">
    <property type="entry name" value="Immunoglobulin"/>
    <property type="match status" value="12"/>
</dbReference>
<feature type="domain" description="Ig-like" evidence="14">
    <location>
        <begin position="129"/>
        <end position="203"/>
    </location>
</feature>
<evidence type="ECO:0000256" key="3">
    <source>
        <dbReference type="ARBA" id="ARBA00022692"/>
    </source>
</evidence>
<dbReference type="InterPro" id="IPR053896">
    <property type="entry name" value="BTN3A2-like_Ig-C"/>
</dbReference>
<dbReference type="InterPro" id="IPR036179">
    <property type="entry name" value="Ig-like_dom_sf"/>
</dbReference>
<feature type="domain" description="Ig-like" evidence="14">
    <location>
        <begin position="424"/>
        <end position="507"/>
    </location>
</feature>
<feature type="domain" description="Ig-like" evidence="14">
    <location>
        <begin position="626"/>
        <end position="716"/>
    </location>
</feature>
<dbReference type="PROSITE" id="PS50835">
    <property type="entry name" value="IG_LIKE"/>
    <property type="match status" value="14"/>
</dbReference>
<evidence type="ECO:0000256" key="12">
    <source>
        <dbReference type="SAM" id="Phobius"/>
    </source>
</evidence>
<feature type="domain" description="Ig-like" evidence="14">
    <location>
        <begin position="209"/>
        <end position="306"/>
    </location>
</feature>
<dbReference type="CDD" id="cd16091">
    <property type="entry name" value="IgV_HHLA2"/>
    <property type="match status" value="1"/>
</dbReference>
<evidence type="ECO:0000256" key="13">
    <source>
        <dbReference type="SAM" id="SignalP"/>
    </source>
</evidence>
<feature type="domain" description="Ig-like" evidence="14">
    <location>
        <begin position="1313"/>
        <end position="1405"/>
    </location>
</feature>
<keyword evidence="4 13" id="KW-0732">Signal</keyword>
<feature type="chain" id="PRO_5042528434" evidence="13">
    <location>
        <begin position="23"/>
        <end position="1555"/>
    </location>
</feature>
<organism evidence="15 16">
    <name type="scientific">Lates calcarifer</name>
    <name type="common">Barramundi</name>
    <name type="synonym">Holocentrus calcarifer</name>
    <dbReference type="NCBI Taxonomy" id="8187"/>
    <lineage>
        <taxon>Eukaryota</taxon>
        <taxon>Metazoa</taxon>
        <taxon>Chordata</taxon>
        <taxon>Craniata</taxon>
        <taxon>Vertebrata</taxon>
        <taxon>Euteleostomi</taxon>
        <taxon>Actinopterygii</taxon>
        <taxon>Neopterygii</taxon>
        <taxon>Teleostei</taxon>
        <taxon>Neoteleostei</taxon>
        <taxon>Acanthomorphata</taxon>
        <taxon>Carangaria</taxon>
        <taxon>Carangaria incertae sedis</taxon>
        <taxon>Centropomidae</taxon>
        <taxon>Lates</taxon>
    </lineage>
</organism>
<keyword evidence="6 12" id="KW-0472">Membrane</keyword>
<dbReference type="GO" id="GO:0042130">
    <property type="term" value="P:negative regulation of T cell proliferation"/>
    <property type="evidence" value="ECO:0007669"/>
    <property type="project" value="TreeGrafter"/>
</dbReference>
<dbReference type="GO" id="GO:0071222">
    <property type="term" value="P:cellular response to lipopolysaccharide"/>
    <property type="evidence" value="ECO:0007669"/>
    <property type="project" value="TreeGrafter"/>
</dbReference>
<dbReference type="GO" id="GO:0007166">
    <property type="term" value="P:cell surface receptor signaling pathway"/>
    <property type="evidence" value="ECO:0007669"/>
    <property type="project" value="TreeGrafter"/>
</dbReference>
<reference evidence="16" key="1">
    <citation type="submission" date="2025-08" db="UniProtKB">
        <authorList>
            <consortium name="RefSeq"/>
        </authorList>
    </citation>
    <scope>IDENTIFICATION</scope>
    <source>
        <tissue evidence="16">Brain</tissue>
    </source>
</reference>
<evidence type="ECO:0000313" key="16">
    <source>
        <dbReference type="RefSeq" id="XP_050924362.1"/>
    </source>
</evidence>
<sequence>MAADKFSVFLLILKSLWTLIRADVEVSCILSESCILPCNFHPGAETIIHWVQVAENIQVHSFYYNKDQLGHQNQNFRNRTSLFKDQISRGNASLQLTGVGVQDQDRYKCYTSTTGRNKESFINLRVDAPVSKVNMEQVGNRIICSSEGIYPKPDLTWSTRPPSNLNLQNQTSIQQTEQQLYNISSSLILSDSETDLIYICTISTRKNWRRVSLFKPTSKTTSDSETTIPCTESRTKTLTGLVWRFNHSQIIVTKSGANVKYTVSEEWRQQVKGVSESGSLMLQDLSSHHEGKYSCEVSDAEETLITNTFLRREKSQDTEVSCVFMESCILPCSFQSGAETIIHWILVTAGDPHAHSYYSNQDQLGLQHQRFRGRTSLFKDQISRGNASLQLTGVEVQDQDRYRCFTSTMGENKESLINLRVDAPVSKVNMEQVGNRIICSSEGIYPEPDLTWSTRPPSNLNLQNQTSIQQTEQQLYNISSSLILSDSETDLSYICTISTRKNWRRVTLFKTTFINGSNPETTISCPDSITSITGFSLTWRFNHSQIILNQSRADISYTVSEEWRQQVKGVSESGSLMLQDLSSHHEGIYSCEVSDAEETLITNTFLRREKSQDTEVSCVFMESCILPCSFQSGADPVIHWIQETAGNPYVHSYYSNQDQLGLQDQYFRGRTSLFKDQISRGNASLQLTGVEVQDEDIYKCHTSTNRGSEDSLINLRVDAPVSKVNMEQVGNRIICSSEGIYPEPDLTWSTRPPSNLNLQNQTSIQQTEQQLYNISSSLILSDSETDLSYICTISTHSNSRRVTLFKTIFTFINGSNPETTISCPDSITSITGFSLTWRFNHSQIILNQSRADISYTVSEEWRQQVKGVSESGSLMLQDLSSHHEGIYSCEVSDAEETLITNTFLRREKSQDTEVSCVFMESCILPCSFQSGADPIIHWIQVTAGNLYVHSFYNNQDQLRLQNQHFRNRTSLFKDQISRGNASLQLTGVEVQDQGGYRCYTSTMRGKEESFINLRVDAPVSKVNMEQVGNRIICSSEGIYPEPDLTWSTSPPSNLNLQNQTSIQQTEQQLYNISSSLILSDSETDLIYICTISTHSNSRRAALCKTNTEVSCVFMESCILPCSFQNDTDPVIHWIKETGHIPVHSFYSNQDQLTDQDHQYINRTSLFKDQISRGNASLQLTGVEVQDQGGYICCISTMRGEEASCINLRVDAPVSKVNMEQVGNRIICSSEGIYPEPDLTWSTRPPSNLTLQNQTSIQQTEQQLYNISSSLILSDSETDLIYICTISTRSNSRNTTWRKPHTEVSCVFMESCILPCSFQSGADPVIHWIQETEGNLYVHSFYRNKDQLGLQDQFFRGRTSLFKDQISRGNASLQLTGVEVQDQGRYRCHTSTMRGNKDSLINLRVDAPVSKVNMEQVGNRIICSSEGIYPEPDLTWFTSPPSNLNLQNQSSIQQTEQQLYNISSSLILSDSETDLIYICTISTRSNSRRVTLFKTKKSTNVGDIICRVLAVIVFIAEVAAAVFLVLYCKMRTGRQENNRRESNNDRNQEEMGFTAF</sequence>
<feature type="region of interest" description="Disordered" evidence="11">
    <location>
        <begin position="1534"/>
        <end position="1555"/>
    </location>
</feature>
<feature type="signal peptide" evidence="13">
    <location>
        <begin position="1"/>
        <end position="22"/>
    </location>
</feature>
<evidence type="ECO:0000256" key="1">
    <source>
        <dbReference type="ARBA" id="ARBA00004251"/>
    </source>
</evidence>